<dbReference type="InterPro" id="IPR029063">
    <property type="entry name" value="SAM-dependent_MTases_sf"/>
</dbReference>
<protein>
    <recommendedName>
        <fullName evidence="3">DNA methylase N-4/N-6 domain-containing protein</fullName>
    </recommendedName>
</protein>
<dbReference type="InterPro" id="IPR022438">
    <property type="entry name" value="RPE5"/>
</dbReference>
<accession>A0A510G8E9</accession>
<proteinExistence type="predicted"/>
<dbReference type="Proteomes" id="UP000321183">
    <property type="component" value="Chromosome"/>
</dbReference>
<dbReference type="InterPro" id="IPR007473">
    <property type="entry name" value="RlmJ"/>
</dbReference>
<dbReference type="PANTHER" id="PTHR37426">
    <property type="entry name" value="RIBOSOMAL RNA LARGE SUBUNIT METHYLTRANSFERASE J"/>
    <property type="match status" value="1"/>
</dbReference>
<sequence>MKKSKESISRGAERILIREHPRTYKDDAANFSSSSSIHNIDAYNAIKAFLPFKENRGLIFLDPPFEVKNEFQKLLEALKKIKLRILNNTVLIWYPIKDLS</sequence>
<evidence type="ECO:0008006" key="3">
    <source>
        <dbReference type="Google" id="ProtNLM"/>
    </source>
</evidence>
<dbReference type="KEGG" id="ras:RAS_12410"/>
<gene>
    <name evidence="1" type="ORF">RAS_12410</name>
</gene>
<dbReference type="EMBL" id="AP019563">
    <property type="protein sequence ID" value="BBJ32132.1"/>
    <property type="molecule type" value="Genomic_DNA"/>
</dbReference>
<name>A0A510G8E9_9RICK</name>
<dbReference type="AlphaFoldDB" id="A0A510G8E9"/>
<dbReference type="GO" id="GO:0005829">
    <property type="term" value="C:cytosol"/>
    <property type="evidence" value="ECO:0007669"/>
    <property type="project" value="TreeGrafter"/>
</dbReference>
<evidence type="ECO:0000313" key="2">
    <source>
        <dbReference type="Proteomes" id="UP000321183"/>
    </source>
</evidence>
<keyword evidence="2" id="KW-1185">Reference proteome</keyword>
<dbReference type="SUPFAM" id="SSF53335">
    <property type="entry name" value="S-adenosyl-L-methionine-dependent methyltransferases"/>
    <property type="match status" value="1"/>
</dbReference>
<dbReference type="NCBIfam" id="TIGR03776">
    <property type="entry name" value="RPE5"/>
    <property type="match status" value="1"/>
</dbReference>
<organism evidence="1 2">
    <name type="scientific">Rickettsia asiatica</name>
    <dbReference type="NCBI Taxonomy" id="238800"/>
    <lineage>
        <taxon>Bacteria</taxon>
        <taxon>Pseudomonadati</taxon>
        <taxon>Pseudomonadota</taxon>
        <taxon>Alphaproteobacteria</taxon>
        <taxon>Rickettsiales</taxon>
        <taxon>Rickettsiaceae</taxon>
        <taxon>Rickettsieae</taxon>
        <taxon>Rickettsia</taxon>
        <taxon>spotted fever group</taxon>
    </lineage>
</organism>
<dbReference type="Gene3D" id="3.40.50.150">
    <property type="entry name" value="Vaccinia Virus protein VP39"/>
    <property type="match status" value="1"/>
</dbReference>
<dbReference type="GO" id="GO:0070475">
    <property type="term" value="P:rRNA base methylation"/>
    <property type="evidence" value="ECO:0007669"/>
    <property type="project" value="InterPro"/>
</dbReference>
<reference evidence="1 2" key="1">
    <citation type="submission" date="2019-04" db="EMBL/GenBank/DDBJ databases">
        <title>Draft genome sequence of Rickettsia asiatica Maytaro1284.</title>
        <authorList>
            <person name="Thu M."/>
            <person name="Qiu Y."/>
            <person name="Nakao R."/>
        </authorList>
    </citation>
    <scope>NUCLEOTIDE SEQUENCE [LARGE SCALE GENOMIC DNA]</scope>
    <source>
        <strain evidence="1 2">Maytaro1284</strain>
    </source>
</reference>
<dbReference type="GO" id="GO:0036307">
    <property type="term" value="F:23S rRNA (adenine(2030)-N(6))-methyltransferase activity"/>
    <property type="evidence" value="ECO:0007669"/>
    <property type="project" value="TreeGrafter"/>
</dbReference>
<dbReference type="PANTHER" id="PTHR37426:SF1">
    <property type="entry name" value="RIBOSOMAL RNA LARGE SUBUNIT METHYLTRANSFERASE J"/>
    <property type="match status" value="1"/>
</dbReference>
<evidence type="ECO:0000313" key="1">
    <source>
        <dbReference type="EMBL" id="BBJ32132.1"/>
    </source>
</evidence>
<dbReference type="Pfam" id="PF04378">
    <property type="entry name" value="RsmJ"/>
    <property type="match status" value="1"/>
</dbReference>